<sequence length="105" mass="11640">MINFYRTQRFNNLATNEYYQRAIAEAPEDQLAPAFMAYMTAMHSQMNATLQGVYRSAGGHPYTPQPNMPQARSQNNGYGRSPNGSPGLGSSRYGPAGGFPFNQRK</sequence>
<dbReference type="Proteomes" id="UP000054337">
    <property type="component" value="Unassembled WGS sequence"/>
</dbReference>
<keyword evidence="3" id="KW-1185">Reference proteome</keyword>
<gene>
    <name evidence="2" type="ORF">COCVIDRAFT_95674</name>
</gene>
<organism evidence="2 3">
    <name type="scientific">Bipolaris victoriae (strain FI3)</name>
    <name type="common">Victoria blight of oats agent</name>
    <name type="synonym">Cochliobolus victoriae</name>
    <dbReference type="NCBI Taxonomy" id="930091"/>
    <lineage>
        <taxon>Eukaryota</taxon>
        <taxon>Fungi</taxon>
        <taxon>Dikarya</taxon>
        <taxon>Ascomycota</taxon>
        <taxon>Pezizomycotina</taxon>
        <taxon>Dothideomycetes</taxon>
        <taxon>Pleosporomycetidae</taxon>
        <taxon>Pleosporales</taxon>
        <taxon>Pleosporineae</taxon>
        <taxon>Pleosporaceae</taxon>
        <taxon>Bipolaris</taxon>
    </lineage>
</organism>
<evidence type="ECO:0000313" key="2">
    <source>
        <dbReference type="EMBL" id="EUN28441.1"/>
    </source>
</evidence>
<dbReference type="EMBL" id="KI968721">
    <property type="protein sequence ID" value="EUN28441.1"/>
    <property type="molecule type" value="Genomic_DNA"/>
</dbReference>
<dbReference type="RefSeq" id="XP_014558019.1">
    <property type="nucleotide sequence ID" value="XM_014702533.1"/>
</dbReference>
<accession>W7EJY7</accession>
<feature type="compositionally biased region" description="Polar residues" evidence="1">
    <location>
        <begin position="68"/>
        <end position="84"/>
    </location>
</feature>
<reference evidence="2 3" key="1">
    <citation type="journal article" date="2013" name="PLoS Genet.">
        <title>Comparative genome structure, secondary metabolite, and effector coding capacity across Cochliobolus pathogens.</title>
        <authorList>
            <person name="Condon B.J."/>
            <person name="Leng Y."/>
            <person name="Wu D."/>
            <person name="Bushley K.E."/>
            <person name="Ohm R.A."/>
            <person name="Otillar R."/>
            <person name="Martin J."/>
            <person name="Schackwitz W."/>
            <person name="Grimwood J."/>
            <person name="MohdZainudin N."/>
            <person name="Xue C."/>
            <person name="Wang R."/>
            <person name="Manning V.A."/>
            <person name="Dhillon B."/>
            <person name="Tu Z.J."/>
            <person name="Steffenson B.J."/>
            <person name="Salamov A."/>
            <person name="Sun H."/>
            <person name="Lowry S."/>
            <person name="LaButti K."/>
            <person name="Han J."/>
            <person name="Copeland A."/>
            <person name="Lindquist E."/>
            <person name="Barry K."/>
            <person name="Schmutz J."/>
            <person name="Baker S.E."/>
            <person name="Ciuffetti L.M."/>
            <person name="Grigoriev I.V."/>
            <person name="Zhong S."/>
            <person name="Turgeon B.G."/>
        </authorList>
    </citation>
    <scope>NUCLEOTIDE SEQUENCE [LARGE SCALE GENOMIC DNA]</scope>
    <source>
        <strain evidence="2 3">FI3</strain>
    </source>
</reference>
<feature type="region of interest" description="Disordered" evidence="1">
    <location>
        <begin position="54"/>
        <end position="105"/>
    </location>
</feature>
<dbReference type="GeneID" id="26260086"/>
<evidence type="ECO:0000313" key="3">
    <source>
        <dbReference type="Proteomes" id="UP000054337"/>
    </source>
</evidence>
<proteinExistence type="predicted"/>
<dbReference type="HOGENOM" id="CLU_2236123_0_0_1"/>
<name>W7EJY7_BIPV3</name>
<protein>
    <submittedName>
        <fullName evidence="2">Uncharacterized protein</fullName>
    </submittedName>
</protein>
<evidence type="ECO:0000256" key="1">
    <source>
        <dbReference type="SAM" id="MobiDB-lite"/>
    </source>
</evidence>
<dbReference type="AlphaFoldDB" id="W7EJY7"/>